<keyword evidence="2" id="KW-1185">Reference proteome</keyword>
<proteinExistence type="predicted"/>
<gene>
    <name evidence="1" type="ORF">LX69_00891</name>
</gene>
<dbReference type="EMBL" id="QKZK01000005">
    <property type="protein sequence ID" value="PZX19224.1"/>
    <property type="molecule type" value="Genomic_DNA"/>
</dbReference>
<name>A0A2W7NRJ7_9BACT</name>
<accession>A0A2W7NRJ7</accession>
<dbReference type="RefSeq" id="WP_111444603.1">
    <property type="nucleotide sequence ID" value="NZ_QKZK01000005.1"/>
</dbReference>
<dbReference type="AlphaFoldDB" id="A0A2W7NRJ7"/>
<organism evidence="1 2">
    <name type="scientific">Breznakibacter xylanolyticus</name>
    <dbReference type="NCBI Taxonomy" id="990"/>
    <lineage>
        <taxon>Bacteria</taxon>
        <taxon>Pseudomonadati</taxon>
        <taxon>Bacteroidota</taxon>
        <taxon>Bacteroidia</taxon>
        <taxon>Marinilabiliales</taxon>
        <taxon>Marinilabiliaceae</taxon>
        <taxon>Breznakibacter</taxon>
    </lineage>
</organism>
<evidence type="ECO:0000313" key="1">
    <source>
        <dbReference type="EMBL" id="PZX19224.1"/>
    </source>
</evidence>
<evidence type="ECO:0000313" key="2">
    <source>
        <dbReference type="Proteomes" id="UP000249239"/>
    </source>
</evidence>
<sequence length="330" mass="37774">MKKCVITCAFTLLSVVCTKAQKIPADILDANVALAFYEYNTNKNLETDFKEIQQALIDNGLNVVSAHQVTNRYDAAVALADMNGKDVKYIARVLYYTIQSPIYYINIYERANLTDETFEKAEKKSFLIKNADTAQKLGLKIKQCLMDYQNKHDLSNAQVYHSSLLDTTIIKPEDQAILQFLNNKRNFVMTGNTPYLHQLPEDLSACKVAFVKCDAMDAQHAATTINSIIETQLKDYQFNCEIFDSYEAYLQRKDEFKYRVLFSSQKMTNIKSRNQNPAPFTYKNGLTQTDKELISVMLRDETSGAVYQCTDCDWLDESTRSFVAQANKKR</sequence>
<reference evidence="1 2" key="1">
    <citation type="submission" date="2018-06" db="EMBL/GenBank/DDBJ databases">
        <title>Genomic Encyclopedia of Archaeal and Bacterial Type Strains, Phase II (KMG-II): from individual species to whole genera.</title>
        <authorList>
            <person name="Goeker M."/>
        </authorList>
    </citation>
    <scope>NUCLEOTIDE SEQUENCE [LARGE SCALE GENOMIC DNA]</scope>
    <source>
        <strain evidence="1 2">DSM 6779</strain>
    </source>
</reference>
<protein>
    <submittedName>
        <fullName evidence="1">Uncharacterized protein</fullName>
    </submittedName>
</protein>
<dbReference type="Proteomes" id="UP000249239">
    <property type="component" value="Unassembled WGS sequence"/>
</dbReference>
<comment type="caution">
    <text evidence="1">The sequence shown here is derived from an EMBL/GenBank/DDBJ whole genome shotgun (WGS) entry which is preliminary data.</text>
</comment>